<dbReference type="Proteomes" id="UP000501690">
    <property type="component" value="Linkage Group LG9"/>
</dbReference>
<reference evidence="1 2" key="1">
    <citation type="submission" date="2019-04" db="EMBL/GenBank/DDBJ databases">
        <title>An improved genome assembly and genetic linkage map for asparagus bean, Vigna unguiculata ssp. sesquipedialis.</title>
        <authorList>
            <person name="Xia Q."/>
            <person name="Zhang R."/>
            <person name="Dong Y."/>
        </authorList>
    </citation>
    <scope>NUCLEOTIDE SEQUENCE [LARGE SCALE GENOMIC DNA]</scope>
    <source>
        <tissue evidence="1">Leaf</tissue>
    </source>
</reference>
<protein>
    <submittedName>
        <fullName evidence="1">Uncharacterized protein</fullName>
    </submittedName>
</protein>
<name>A0A4D6N239_VIGUN</name>
<keyword evidence="2" id="KW-1185">Reference proteome</keyword>
<dbReference type="EMBL" id="CP039353">
    <property type="protein sequence ID" value="QCE06135.1"/>
    <property type="molecule type" value="Genomic_DNA"/>
</dbReference>
<evidence type="ECO:0000313" key="2">
    <source>
        <dbReference type="Proteomes" id="UP000501690"/>
    </source>
</evidence>
<gene>
    <name evidence="1" type="ORF">DEO72_LG9g1146</name>
</gene>
<proteinExistence type="predicted"/>
<organism evidence="1 2">
    <name type="scientific">Vigna unguiculata</name>
    <name type="common">Cowpea</name>
    <dbReference type="NCBI Taxonomy" id="3917"/>
    <lineage>
        <taxon>Eukaryota</taxon>
        <taxon>Viridiplantae</taxon>
        <taxon>Streptophyta</taxon>
        <taxon>Embryophyta</taxon>
        <taxon>Tracheophyta</taxon>
        <taxon>Spermatophyta</taxon>
        <taxon>Magnoliopsida</taxon>
        <taxon>eudicotyledons</taxon>
        <taxon>Gunneridae</taxon>
        <taxon>Pentapetalae</taxon>
        <taxon>rosids</taxon>
        <taxon>fabids</taxon>
        <taxon>Fabales</taxon>
        <taxon>Fabaceae</taxon>
        <taxon>Papilionoideae</taxon>
        <taxon>50 kb inversion clade</taxon>
        <taxon>NPAAA clade</taxon>
        <taxon>indigoferoid/millettioid clade</taxon>
        <taxon>Phaseoleae</taxon>
        <taxon>Vigna</taxon>
    </lineage>
</organism>
<sequence length="124" mass="13960">MRPRGGSRVAEVRWCSLHLRVDGEGDCGGCLMVVRERRCWMREDGTVVVLRRRAAEVGCGCHGWNKLHARGEDYVKVLPWWFSSVFQRGQVRKMVAQGARWSDVEMAAAAAMVMEGKLGLGFHV</sequence>
<dbReference type="AlphaFoldDB" id="A0A4D6N239"/>
<accession>A0A4D6N239</accession>
<evidence type="ECO:0000313" key="1">
    <source>
        <dbReference type="EMBL" id="QCE06135.1"/>
    </source>
</evidence>